<proteinExistence type="predicted"/>
<comment type="caution">
    <text evidence="2">The sequence shown here is derived from an EMBL/GenBank/DDBJ whole genome shotgun (WGS) entry which is preliminary data.</text>
</comment>
<feature type="region of interest" description="Disordered" evidence="1">
    <location>
        <begin position="127"/>
        <end position="170"/>
    </location>
</feature>
<dbReference type="AlphaFoldDB" id="A0A7J6TMI3"/>
<organism evidence="2 3">
    <name type="scientific">Perkinsus olseni</name>
    <name type="common">Perkinsus atlanticus</name>
    <dbReference type="NCBI Taxonomy" id="32597"/>
    <lineage>
        <taxon>Eukaryota</taxon>
        <taxon>Sar</taxon>
        <taxon>Alveolata</taxon>
        <taxon>Perkinsozoa</taxon>
        <taxon>Perkinsea</taxon>
        <taxon>Perkinsida</taxon>
        <taxon>Perkinsidae</taxon>
        <taxon>Perkinsus</taxon>
    </lineage>
</organism>
<dbReference type="EMBL" id="JABANM010006102">
    <property type="protein sequence ID" value="KAF4746468.1"/>
    <property type="molecule type" value="Genomic_DNA"/>
</dbReference>
<protein>
    <submittedName>
        <fullName evidence="2">Uncharacterized protein</fullName>
    </submittedName>
</protein>
<reference evidence="2 3" key="1">
    <citation type="submission" date="2020-04" db="EMBL/GenBank/DDBJ databases">
        <title>Perkinsus olseni comparative genomics.</title>
        <authorList>
            <person name="Bogema D.R."/>
        </authorList>
    </citation>
    <scope>NUCLEOTIDE SEQUENCE [LARGE SCALE GENOMIC DNA]</scope>
    <source>
        <strain evidence="2">ATCC PRA-205</strain>
    </source>
</reference>
<evidence type="ECO:0000313" key="3">
    <source>
        <dbReference type="Proteomes" id="UP000574390"/>
    </source>
</evidence>
<feature type="non-terminal residue" evidence="2">
    <location>
        <position position="170"/>
    </location>
</feature>
<accession>A0A7J6TMI3</accession>
<evidence type="ECO:0000256" key="1">
    <source>
        <dbReference type="SAM" id="MobiDB-lite"/>
    </source>
</evidence>
<dbReference type="Proteomes" id="UP000574390">
    <property type="component" value="Unassembled WGS sequence"/>
</dbReference>
<feature type="compositionally biased region" description="Low complexity" evidence="1">
    <location>
        <begin position="152"/>
        <end position="170"/>
    </location>
</feature>
<sequence>VSVYPGGHPDHLSGKEGLAVYVHSLTRKGALNSREGPPQEDPPPAPALAMVLFLIQERKPLKLKISVVNHNLLDDPIEWSGTLEPGVGNGSWGPNDLLSIKDLRNKDKGWLNKKGALVLMVAAVPTDEGRDSLSSVKSEGSTKRKLSDPGEVAQSVAKKVRASSSSLNRD</sequence>
<name>A0A7J6TMI3_PEROL</name>
<evidence type="ECO:0000313" key="2">
    <source>
        <dbReference type="EMBL" id="KAF4746468.1"/>
    </source>
</evidence>
<gene>
    <name evidence="2" type="ORF">FOZ62_003841</name>
</gene>